<dbReference type="AlphaFoldDB" id="A0A2M8RTC4"/>
<dbReference type="SUPFAM" id="SSF52113">
    <property type="entry name" value="BRCT domain"/>
    <property type="match status" value="1"/>
</dbReference>
<evidence type="ECO:0000313" key="4">
    <source>
        <dbReference type="EMBL" id="PJG82141.1"/>
    </source>
</evidence>
<evidence type="ECO:0000256" key="2">
    <source>
        <dbReference type="SAM" id="Phobius"/>
    </source>
</evidence>
<feature type="domain" description="BRCT" evidence="3">
    <location>
        <begin position="232"/>
        <end position="309"/>
    </location>
</feature>
<dbReference type="RefSeq" id="WP_100297528.1">
    <property type="nucleotide sequence ID" value="NZ_PHGZ01000028.1"/>
</dbReference>
<keyword evidence="2" id="KW-0812">Transmembrane</keyword>
<feature type="region of interest" description="Disordered" evidence="1">
    <location>
        <begin position="79"/>
        <end position="105"/>
    </location>
</feature>
<feature type="compositionally biased region" description="Low complexity" evidence="1">
    <location>
        <begin position="81"/>
        <end position="94"/>
    </location>
</feature>
<dbReference type="EMBL" id="PHGZ01000028">
    <property type="protein sequence ID" value="PJG82141.1"/>
    <property type="molecule type" value="Genomic_DNA"/>
</dbReference>
<evidence type="ECO:0000259" key="3">
    <source>
        <dbReference type="SMART" id="SM00292"/>
    </source>
</evidence>
<protein>
    <recommendedName>
        <fullName evidence="3">BRCT domain-containing protein</fullName>
    </recommendedName>
</protein>
<feature type="transmembrane region" description="Helical" evidence="2">
    <location>
        <begin position="6"/>
        <end position="23"/>
    </location>
</feature>
<reference evidence="4 5" key="1">
    <citation type="submission" date="2017-11" db="EMBL/GenBank/DDBJ databases">
        <title>Reclassification of Bisgaard taxon 5 as Caviibacterium pharyngocola gen. nov., sp. nov.</title>
        <authorList>
            <person name="Christensen H."/>
        </authorList>
    </citation>
    <scope>NUCLEOTIDE SEQUENCE [LARGE SCALE GENOMIC DNA]</scope>
    <source>
        <strain evidence="4 5">7_3</strain>
    </source>
</reference>
<dbReference type="SMART" id="SM00292">
    <property type="entry name" value="BRCT"/>
    <property type="match status" value="1"/>
</dbReference>
<name>A0A2M8RTC4_9PAST</name>
<dbReference type="Proteomes" id="UP000230282">
    <property type="component" value="Unassembled WGS sequence"/>
</dbReference>
<keyword evidence="2" id="KW-1133">Transmembrane helix</keyword>
<feature type="transmembrane region" description="Helical" evidence="2">
    <location>
        <begin position="30"/>
        <end position="49"/>
    </location>
</feature>
<sequence length="315" mass="35217">MATMGFWAIFIIYTYSIPVWLKLKKQYSYWTSVPYGLFAGLSLGGIMGIEIDKGNILIPAILGVISLVFFGVVDDLKKNKSSTTSTSTPTVKNKQFTSTSPAPKPSLQDEINTLKSWGKNSSATIVKNTQAINKTNNEIKIERQTSNPIIFFTYENAQGDVSDREVRINFVDTAYIQGFCYSARDTRTFRLDRIIGKIEQDGEYYSVKKWLETQGIKKHSKKSTNSKSKPKSKNSAGLEIHFTGFTKKLKGELEALADNANFIVRRTVTKNLNFLVTGDNAGPSKIDKAINAGAILLNEDEFREMLDTGEIPYNE</sequence>
<keyword evidence="5" id="KW-1185">Reference proteome</keyword>
<dbReference type="Gene3D" id="3.40.50.10190">
    <property type="entry name" value="BRCT domain"/>
    <property type="match status" value="1"/>
</dbReference>
<keyword evidence="2" id="KW-0472">Membrane</keyword>
<dbReference type="InterPro" id="IPR001357">
    <property type="entry name" value="BRCT_dom"/>
</dbReference>
<accession>A0A2M8RTC4</accession>
<dbReference type="InterPro" id="IPR036420">
    <property type="entry name" value="BRCT_dom_sf"/>
</dbReference>
<gene>
    <name evidence="4" type="ORF">CVP04_10825</name>
</gene>
<dbReference type="Pfam" id="PF00533">
    <property type="entry name" value="BRCT"/>
    <property type="match status" value="1"/>
</dbReference>
<proteinExistence type="predicted"/>
<organism evidence="4 5">
    <name type="scientific">Caviibacterium pharyngocola</name>
    <dbReference type="NCBI Taxonomy" id="28159"/>
    <lineage>
        <taxon>Bacteria</taxon>
        <taxon>Pseudomonadati</taxon>
        <taxon>Pseudomonadota</taxon>
        <taxon>Gammaproteobacteria</taxon>
        <taxon>Pasteurellales</taxon>
        <taxon>Pasteurellaceae</taxon>
        <taxon>Caviibacterium</taxon>
    </lineage>
</organism>
<comment type="caution">
    <text evidence="4">The sequence shown here is derived from an EMBL/GenBank/DDBJ whole genome shotgun (WGS) entry which is preliminary data.</text>
</comment>
<feature type="transmembrane region" description="Helical" evidence="2">
    <location>
        <begin position="55"/>
        <end position="73"/>
    </location>
</feature>
<evidence type="ECO:0000313" key="5">
    <source>
        <dbReference type="Proteomes" id="UP000230282"/>
    </source>
</evidence>
<evidence type="ECO:0000256" key="1">
    <source>
        <dbReference type="SAM" id="MobiDB-lite"/>
    </source>
</evidence>